<accession>A0AAW1BWX4</accession>
<dbReference type="EMBL" id="JAOTOJ010000002">
    <property type="protein sequence ID" value="KAK9406553.1"/>
    <property type="molecule type" value="Genomic_DNA"/>
</dbReference>
<feature type="compositionally biased region" description="Basic and acidic residues" evidence="2">
    <location>
        <begin position="148"/>
        <end position="157"/>
    </location>
</feature>
<comment type="similarity">
    <text evidence="1">Belongs to the UPF0461 family.</text>
</comment>
<dbReference type="AlphaFoldDB" id="A0AAW1BWX4"/>
<evidence type="ECO:0000256" key="1">
    <source>
        <dbReference type="ARBA" id="ARBA00010106"/>
    </source>
</evidence>
<sequence>MNPDEPLNLPQAPQIPGMFPWPSLCIFQGILALLDKVSTSVRSPYPRRDACQLSPPGSPSPPQRRRAQLGSSPAPSFRLPGTCDVASPLERARPGSPGGSSLQRPPQPAASFGGVRLPLPSSAQNSRRRRSTPGSASASPSPARSLPRRRDLDPERARCRRGSLQLLGPVGSARPAPPPVDLSGSPSLSVCPSGRKAGKRRRRRGGGRSAPQGPAPTQVELALPGPSAPPPPSVTPLRIPQKMMHPVASSNSPFCGTGKTSCLNDDNGTPTDQFDLYSTQQTKYSHTIWKTWKAFGDNKISGVQNKHRNE</sequence>
<dbReference type="Proteomes" id="UP001474421">
    <property type="component" value="Unassembled WGS sequence"/>
</dbReference>
<evidence type="ECO:0000313" key="4">
    <source>
        <dbReference type="Proteomes" id="UP001474421"/>
    </source>
</evidence>
<feature type="compositionally biased region" description="Low complexity" evidence="2">
    <location>
        <begin position="132"/>
        <end position="145"/>
    </location>
</feature>
<name>A0AAW1BWX4_CROAD</name>
<dbReference type="PANTHER" id="PTHR31894">
    <property type="entry name" value="UPF0461 PROTEIN C5ORF24"/>
    <property type="match status" value="1"/>
</dbReference>
<dbReference type="PANTHER" id="PTHR31894:SF0">
    <property type="entry name" value="UPF0461 PROTEIN C5ORF24"/>
    <property type="match status" value="1"/>
</dbReference>
<feature type="region of interest" description="Disordered" evidence="2">
    <location>
        <begin position="43"/>
        <end position="238"/>
    </location>
</feature>
<comment type="caution">
    <text evidence="3">The sequence shown here is derived from an EMBL/GenBank/DDBJ whole genome shotgun (WGS) entry which is preliminary data.</text>
</comment>
<protein>
    <submittedName>
        <fullName evidence="3">UPF0461 protein C5orf24 like</fullName>
    </submittedName>
</protein>
<evidence type="ECO:0000313" key="3">
    <source>
        <dbReference type="EMBL" id="KAK9406553.1"/>
    </source>
</evidence>
<dbReference type="Pfam" id="PF17724">
    <property type="entry name" value="DUF5568"/>
    <property type="match status" value="1"/>
</dbReference>
<evidence type="ECO:0000256" key="2">
    <source>
        <dbReference type="SAM" id="MobiDB-lite"/>
    </source>
</evidence>
<gene>
    <name evidence="3" type="ORF">NXF25_005327</name>
</gene>
<organism evidence="3 4">
    <name type="scientific">Crotalus adamanteus</name>
    <name type="common">Eastern diamondback rattlesnake</name>
    <dbReference type="NCBI Taxonomy" id="8729"/>
    <lineage>
        <taxon>Eukaryota</taxon>
        <taxon>Metazoa</taxon>
        <taxon>Chordata</taxon>
        <taxon>Craniata</taxon>
        <taxon>Vertebrata</taxon>
        <taxon>Euteleostomi</taxon>
        <taxon>Lepidosauria</taxon>
        <taxon>Squamata</taxon>
        <taxon>Bifurcata</taxon>
        <taxon>Unidentata</taxon>
        <taxon>Episquamata</taxon>
        <taxon>Toxicofera</taxon>
        <taxon>Serpentes</taxon>
        <taxon>Colubroidea</taxon>
        <taxon>Viperidae</taxon>
        <taxon>Crotalinae</taxon>
        <taxon>Crotalus</taxon>
    </lineage>
</organism>
<proteinExistence type="inferred from homology"/>
<dbReference type="InterPro" id="IPR040419">
    <property type="entry name" value="DUF5568"/>
</dbReference>
<reference evidence="3 4" key="1">
    <citation type="journal article" date="2024" name="Proc. Natl. Acad. Sci. U.S.A.">
        <title>The genetic regulatory architecture and epigenomic basis for age-related changes in rattlesnake venom.</title>
        <authorList>
            <person name="Hogan M.P."/>
            <person name="Holding M.L."/>
            <person name="Nystrom G.S."/>
            <person name="Colston T.J."/>
            <person name="Bartlett D.A."/>
            <person name="Mason A.J."/>
            <person name="Ellsworth S.A."/>
            <person name="Rautsaw R.M."/>
            <person name="Lawrence K.C."/>
            <person name="Strickland J.L."/>
            <person name="He B."/>
            <person name="Fraser P."/>
            <person name="Margres M.J."/>
            <person name="Gilbert D.M."/>
            <person name="Gibbs H.L."/>
            <person name="Parkinson C.L."/>
            <person name="Rokyta D.R."/>
        </authorList>
    </citation>
    <scope>NUCLEOTIDE SEQUENCE [LARGE SCALE GENOMIC DNA]</scope>
    <source>
        <strain evidence="3">DRR0105</strain>
    </source>
</reference>
<feature type="compositionally biased region" description="Basic residues" evidence="2">
    <location>
        <begin position="196"/>
        <end position="206"/>
    </location>
</feature>
<keyword evidence="4" id="KW-1185">Reference proteome</keyword>